<comment type="caution">
    <text evidence="2">The sequence shown here is derived from an EMBL/GenBank/DDBJ whole genome shotgun (WGS) entry which is preliminary data.</text>
</comment>
<accession>A0A8S9ZGH4</accession>
<feature type="transmembrane region" description="Helical" evidence="1">
    <location>
        <begin position="305"/>
        <end position="327"/>
    </location>
</feature>
<keyword evidence="1" id="KW-1133">Transmembrane helix</keyword>
<name>A0A8S9ZGH4_9BILA</name>
<keyword evidence="1" id="KW-0472">Membrane</keyword>
<gene>
    <name evidence="2" type="ORF">Mgra_00008224</name>
</gene>
<keyword evidence="3" id="KW-1185">Reference proteome</keyword>
<dbReference type="AlphaFoldDB" id="A0A8S9ZGH4"/>
<evidence type="ECO:0000256" key="1">
    <source>
        <dbReference type="SAM" id="Phobius"/>
    </source>
</evidence>
<keyword evidence="1" id="KW-0812">Transmembrane</keyword>
<sequence>MFKSYYINCNYNNQKCTIERKKEEKYSRGRKQIFKFYMQPMFYLGILFTIQIHHCISSSSNFYHHRYEEHANKCSVEGSICSTSRAQICRNNTCVSVCSVKEMRECRCDSEEDNYCFLCCGNERNRCLPAHEHGILRDNGERWERDACTRCRMNGDEMDGMPCDDQDTQRLCLQGKCSKSVCVDKQQGQYCDKKSEKICVDDVCENPCAKISPYLMVCDCPAIDPDTGFASEDRCQLCCFDYHQEPSTRRCRNAHRNYGIKSAQDRPIWRIGLECAGGKKCNRYGICSNDASPGGRNQNRVSTTLLAIIVFSILVLAVLITSSSTIFSETF</sequence>
<proteinExistence type="predicted"/>
<dbReference type="EMBL" id="JABEBT010000104">
    <property type="protein sequence ID" value="KAF7632375.1"/>
    <property type="molecule type" value="Genomic_DNA"/>
</dbReference>
<reference evidence="2" key="1">
    <citation type="journal article" date="2020" name="Ecol. Evol.">
        <title>Genome structure and content of the rice root-knot nematode (Meloidogyne graminicola).</title>
        <authorList>
            <person name="Phan N.T."/>
            <person name="Danchin E.G.J."/>
            <person name="Klopp C."/>
            <person name="Perfus-Barbeoch L."/>
            <person name="Kozlowski D.K."/>
            <person name="Koutsovoulos G.D."/>
            <person name="Lopez-Roques C."/>
            <person name="Bouchez O."/>
            <person name="Zahm M."/>
            <person name="Besnard G."/>
            <person name="Bellafiore S."/>
        </authorList>
    </citation>
    <scope>NUCLEOTIDE SEQUENCE</scope>
    <source>
        <strain evidence="2">VN-18</strain>
    </source>
</reference>
<protein>
    <submittedName>
        <fullName evidence="2">Uncharacterized protein</fullName>
    </submittedName>
</protein>
<dbReference type="Proteomes" id="UP000605970">
    <property type="component" value="Unassembled WGS sequence"/>
</dbReference>
<organism evidence="2 3">
    <name type="scientific">Meloidogyne graminicola</name>
    <dbReference type="NCBI Taxonomy" id="189291"/>
    <lineage>
        <taxon>Eukaryota</taxon>
        <taxon>Metazoa</taxon>
        <taxon>Ecdysozoa</taxon>
        <taxon>Nematoda</taxon>
        <taxon>Chromadorea</taxon>
        <taxon>Rhabditida</taxon>
        <taxon>Tylenchina</taxon>
        <taxon>Tylenchomorpha</taxon>
        <taxon>Tylenchoidea</taxon>
        <taxon>Meloidogynidae</taxon>
        <taxon>Meloidogyninae</taxon>
        <taxon>Meloidogyne</taxon>
    </lineage>
</organism>
<evidence type="ECO:0000313" key="2">
    <source>
        <dbReference type="EMBL" id="KAF7632375.1"/>
    </source>
</evidence>
<dbReference type="OrthoDB" id="5912366at2759"/>
<evidence type="ECO:0000313" key="3">
    <source>
        <dbReference type="Proteomes" id="UP000605970"/>
    </source>
</evidence>